<keyword evidence="11 14" id="KW-0040">ANK repeat</keyword>
<dbReference type="SMART" id="SM00105">
    <property type="entry name" value="ArfGap"/>
    <property type="match status" value="1"/>
</dbReference>
<dbReference type="FunFam" id="1.10.220.150:FF:000001">
    <property type="entry name" value="Arf-GAP with GTPase, ANK repeat and PH domain-containing protein 1"/>
    <property type="match status" value="1"/>
</dbReference>
<dbReference type="STRING" id="299467.A0A443SBS0"/>
<evidence type="ECO:0000259" key="17">
    <source>
        <dbReference type="PROSITE" id="PS50003"/>
    </source>
</evidence>
<gene>
    <name evidence="19" type="ORF">B4U80_08992</name>
</gene>
<feature type="compositionally biased region" description="Polar residues" evidence="16">
    <location>
        <begin position="244"/>
        <end position="256"/>
    </location>
</feature>
<keyword evidence="8 15" id="KW-0863">Zinc-finger</keyword>
<dbReference type="InterPro" id="IPR011993">
    <property type="entry name" value="PH-like_dom_sf"/>
</dbReference>
<feature type="domain" description="Arf-GAP" evidence="18">
    <location>
        <begin position="509"/>
        <end position="629"/>
    </location>
</feature>
<feature type="domain" description="PH" evidence="17">
    <location>
        <begin position="310"/>
        <end position="487"/>
    </location>
</feature>
<dbReference type="SUPFAM" id="SSF48403">
    <property type="entry name" value="Ankyrin repeat"/>
    <property type="match status" value="1"/>
</dbReference>
<dbReference type="SMART" id="SM00233">
    <property type="entry name" value="PH"/>
    <property type="match status" value="1"/>
</dbReference>
<accession>A0A443SBS0</accession>
<dbReference type="Gene3D" id="2.30.29.30">
    <property type="entry name" value="Pleckstrin-homology domain (PH domain)/Phosphotyrosine-binding domain (PTB)"/>
    <property type="match status" value="2"/>
</dbReference>
<keyword evidence="4" id="KW-0268">Exocytosis</keyword>
<keyword evidence="13" id="KW-1053">Target membrane</keyword>
<feature type="region of interest" description="Disordered" evidence="16">
    <location>
        <begin position="222"/>
        <end position="282"/>
    </location>
</feature>
<comment type="similarity">
    <text evidence="2">Belongs to the centaurin gamma-like family.</text>
</comment>
<keyword evidence="3" id="KW-0343">GTPase activation</keyword>
<keyword evidence="20" id="KW-1185">Reference proteome</keyword>
<evidence type="ECO:0000256" key="8">
    <source>
        <dbReference type="ARBA" id="ARBA00022771"/>
    </source>
</evidence>
<dbReference type="Pfam" id="PF00071">
    <property type="entry name" value="Ras"/>
    <property type="match status" value="1"/>
</dbReference>
<dbReference type="InterPro" id="IPR051282">
    <property type="entry name" value="Arf-GAP_GTPase_ANK_PH"/>
</dbReference>
<dbReference type="InterPro" id="IPR001849">
    <property type="entry name" value="PH_domain"/>
</dbReference>
<dbReference type="PRINTS" id="PR00405">
    <property type="entry name" value="REVINTRACTNG"/>
</dbReference>
<dbReference type="InterPro" id="IPR027417">
    <property type="entry name" value="P-loop_NTPase"/>
</dbReference>
<dbReference type="SUPFAM" id="SSF57863">
    <property type="entry name" value="ArfGap/RecO-like zinc finger"/>
    <property type="match status" value="1"/>
</dbReference>
<feature type="compositionally biased region" description="Low complexity" evidence="16">
    <location>
        <begin position="266"/>
        <end position="275"/>
    </location>
</feature>
<dbReference type="GO" id="GO:0005096">
    <property type="term" value="F:GTPase activator activity"/>
    <property type="evidence" value="ECO:0007669"/>
    <property type="project" value="UniProtKB-KW"/>
</dbReference>
<evidence type="ECO:0000256" key="16">
    <source>
        <dbReference type="SAM" id="MobiDB-lite"/>
    </source>
</evidence>
<dbReference type="InterPro" id="IPR036770">
    <property type="entry name" value="Ankyrin_rpt-contain_sf"/>
</dbReference>
<dbReference type="SMART" id="SM00175">
    <property type="entry name" value="RAB"/>
    <property type="match status" value="1"/>
</dbReference>
<evidence type="ECO:0000256" key="5">
    <source>
        <dbReference type="ARBA" id="ARBA00022537"/>
    </source>
</evidence>
<evidence type="ECO:0000313" key="20">
    <source>
        <dbReference type="Proteomes" id="UP000288716"/>
    </source>
</evidence>
<dbReference type="Gene3D" id="3.40.50.300">
    <property type="entry name" value="P-loop containing nucleotide triphosphate hydrolases"/>
    <property type="match status" value="1"/>
</dbReference>
<dbReference type="InterPro" id="IPR037278">
    <property type="entry name" value="ARFGAP/RecO"/>
</dbReference>
<evidence type="ECO:0000256" key="11">
    <source>
        <dbReference type="ARBA" id="ARBA00023043"/>
    </source>
</evidence>
<dbReference type="Pfam" id="PF01412">
    <property type="entry name" value="ArfGap"/>
    <property type="match status" value="1"/>
</dbReference>
<evidence type="ECO:0000256" key="10">
    <source>
        <dbReference type="ARBA" id="ARBA00023028"/>
    </source>
</evidence>
<dbReference type="OrthoDB" id="6136903at2759"/>
<keyword evidence="10" id="KW-0638">Presynaptic neurotoxin</keyword>
<dbReference type="PANTHER" id="PTHR45819:SF5">
    <property type="entry name" value="CENTAURIN-GAMMA-1A"/>
    <property type="match status" value="1"/>
</dbReference>
<evidence type="ECO:0000256" key="4">
    <source>
        <dbReference type="ARBA" id="ARBA00022483"/>
    </source>
</evidence>
<keyword evidence="6" id="KW-0479">Metal-binding</keyword>
<evidence type="ECO:0000256" key="6">
    <source>
        <dbReference type="ARBA" id="ARBA00022723"/>
    </source>
</evidence>
<name>A0A443SBS0_9ACAR</name>
<keyword evidence="12" id="KW-0342">GTP-binding</keyword>
<dbReference type="FunFam" id="3.40.50.300:FF:000178">
    <property type="entry name" value="Arf-GAP with GTPase, ANK repeat and PH domain-containing protein 1"/>
    <property type="match status" value="1"/>
</dbReference>
<dbReference type="SMART" id="SM00174">
    <property type="entry name" value="RHO"/>
    <property type="match status" value="1"/>
</dbReference>
<dbReference type="Proteomes" id="UP000288716">
    <property type="component" value="Unassembled WGS sequence"/>
</dbReference>
<sequence>MFLLQGIVGSLSSGKSALVHRYLTGSYVQDESPEGGRFKKEVLIDGQSYMLLIRDEGGPPEMQFSCWVDAIILVFSLEDESSFNLIQDYYTKITNFRNSTDIPVIMVGTQDSLSESNPRVIDDGRAKKLAVELRRCSYFETCSTYGMNVERVFQEACQKIIQMRTLSSSAACISRQNTFISLAPSTKSINNRPVRVTSALPSPIHQQKQSHKLSMNNAIGANAAHKSSSGPVPPLRVESKMDGSKTSVFTDTTPPHHQTRDHKDLPTPTSTPNTTRKTRRRSNLFPQISNKNKALEELCRNGELGSGRVIPVKQGYLYKKSMKPLNKERRKKYVTLTADGYITYHPTLHDYMENKCAKTISLKHTTVKIPGQKPRGSRSSNINGCLSNCGPCSIEFYSDPKNVLLNINNGVDKLIPNTNPLIGKESQNFKKRHRRMRSSNSKNNDGNDDSDDYEFVIVSLDNNQWRFEALNAEDRDHWVTAIEEQILNSLQEIESDKTKCRNSSNAADKESIQGIRTVAGNGFCVDCDAPNPVWASLNLGVLMCIDCCGIHRNLGTHISRVRSLDLDDWPPGHVSVMMALGNYSVNKLWEFNTKNRVKPTPNSSREEKERWIRSKYERKEFLKPINLSRRIEQQLIDAVSMNDTLTVACVLAHTTSSDQINATYCSKDIETPLLHLAAMRGNLAVVQLLIWHNVNVKAVESEGKTALYYAHNNNFKEVEKLLLQNGCSEMIMNLNNGSLTSKKREAMSSIPIKASDVFDQLPASII</sequence>
<dbReference type="SUPFAM" id="SSF50729">
    <property type="entry name" value="PH domain-like"/>
    <property type="match status" value="1"/>
</dbReference>
<evidence type="ECO:0000256" key="2">
    <source>
        <dbReference type="ARBA" id="ARBA00005430"/>
    </source>
</evidence>
<keyword evidence="5" id="KW-1052">Target cell membrane</keyword>
<keyword evidence="10" id="KW-0800">Toxin</keyword>
<dbReference type="PROSITE" id="PS51421">
    <property type="entry name" value="RAS"/>
    <property type="match status" value="1"/>
</dbReference>
<evidence type="ECO:0000259" key="18">
    <source>
        <dbReference type="PROSITE" id="PS50115"/>
    </source>
</evidence>
<dbReference type="Pfam" id="PF12796">
    <property type="entry name" value="Ank_2"/>
    <property type="match status" value="1"/>
</dbReference>
<evidence type="ECO:0000256" key="7">
    <source>
        <dbReference type="ARBA" id="ARBA00022741"/>
    </source>
</evidence>
<dbReference type="GO" id="GO:0003924">
    <property type="term" value="F:GTPase activity"/>
    <property type="evidence" value="ECO:0007669"/>
    <property type="project" value="InterPro"/>
</dbReference>
<protein>
    <submittedName>
        <fullName evidence="19">Centaurin-gamma-1A-like protein</fullName>
    </submittedName>
</protein>
<feature type="region of interest" description="Disordered" evidence="16">
    <location>
        <begin position="418"/>
        <end position="448"/>
    </location>
</feature>
<keyword evidence="10" id="KW-0528">Neurotoxin</keyword>
<evidence type="ECO:0000313" key="19">
    <source>
        <dbReference type="EMBL" id="RWS24940.1"/>
    </source>
</evidence>
<comment type="subcellular location">
    <subcellularLocation>
        <location evidence="1">Target cell membrane</location>
    </subcellularLocation>
</comment>
<proteinExistence type="inferred from homology"/>
<feature type="repeat" description="ANK" evidence="14">
    <location>
        <begin position="674"/>
        <end position="701"/>
    </location>
</feature>
<dbReference type="CDD" id="cd04103">
    <property type="entry name" value="Centaurin_gamma"/>
    <property type="match status" value="1"/>
</dbReference>
<dbReference type="AlphaFoldDB" id="A0A443SBS0"/>
<evidence type="ECO:0000256" key="14">
    <source>
        <dbReference type="PROSITE-ProRule" id="PRU00023"/>
    </source>
</evidence>
<dbReference type="GO" id="GO:0044218">
    <property type="term" value="C:other organism cell membrane"/>
    <property type="evidence" value="ECO:0007669"/>
    <property type="project" value="UniProtKB-KW"/>
</dbReference>
<evidence type="ECO:0000256" key="9">
    <source>
        <dbReference type="ARBA" id="ARBA00022833"/>
    </source>
</evidence>
<dbReference type="PANTHER" id="PTHR45819">
    <property type="entry name" value="CENTAURIN-GAMMA-1A"/>
    <property type="match status" value="1"/>
</dbReference>
<dbReference type="GO" id="GO:0006887">
    <property type="term" value="P:exocytosis"/>
    <property type="evidence" value="ECO:0007669"/>
    <property type="project" value="UniProtKB-KW"/>
</dbReference>
<organism evidence="19 20">
    <name type="scientific">Leptotrombidium deliense</name>
    <dbReference type="NCBI Taxonomy" id="299467"/>
    <lineage>
        <taxon>Eukaryota</taxon>
        <taxon>Metazoa</taxon>
        <taxon>Ecdysozoa</taxon>
        <taxon>Arthropoda</taxon>
        <taxon>Chelicerata</taxon>
        <taxon>Arachnida</taxon>
        <taxon>Acari</taxon>
        <taxon>Acariformes</taxon>
        <taxon>Trombidiformes</taxon>
        <taxon>Prostigmata</taxon>
        <taxon>Anystina</taxon>
        <taxon>Parasitengona</taxon>
        <taxon>Trombiculoidea</taxon>
        <taxon>Trombiculidae</taxon>
        <taxon>Leptotrombidium</taxon>
    </lineage>
</organism>
<dbReference type="Gene3D" id="1.10.220.150">
    <property type="entry name" value="Arf GTPase activating protein"/>
    <property type="match status" value="1"/>
</dbReference>
<comment type="caution">
    <text evidence="19">The sequence shown here is derived from an EMBL/GenBank/DDBJ whole genome shotgun (WGS) entry which is preliminary data.</text>
</comment>
<dbReference type="InterPro" id="IPR038508">
    <property type="entry name" value="ArfGAP_dom_sf"/>
</dbReference>
<reference evidence="19 20" key="1">
    <citation type="journal article" date="2018" name="Gigascience">
        <title>Genomes of trombidid mites reveal novel predicted allergens and laterally-transferred genes associated with secondary metabolism.</title>
        <authorList>
            <person name="Dong X."/>
            <person name="Chaisiri K."/>
            <person name="Xia D."/>
            <person name="Armstrong S.D."/>
            <person name="Fang Y."/>
            <person name="Donnelly M.J."/>
            <person name="Kadowaki T."/>
            <person name="McGarry J.W."/>
            <person name="Darby A.C."/>
            <person name="Makepeace B.L."/>
        </authorList>
    </citation>
    <scope>NUCLEOTIDE SEQUENCE [LARGE SCALE GENOMIC DNA]</scope>
    <source>
        <strain evidence="19">UoL-UT</strain>
    </source>
</reference>
<keyword evidence="7" id="KW-0547">Nucleotide-binding</keyword>
<dbReference type="GO" id="GO:0008270">
    <property type="term" value="F:zinc ion binding"/>
    <property type="evidence" value="ECO:0007669"/>
    <property type="project" value="UniProtKB-KW"/>
</dbReference>
<evidence type="ECO:0000256" key="15">
    <source>
        <dbReference type="PROSITE-ProRule" id="PRU00288"/>
    </source>
</evidence>
<dbReference type="CDD" id="cd08836">
    <property type="entry name" value="ArfGap_AGAP"/>
    <property type="match status" value="1"/>
</dbReference>
<keyword evidence="9" id="KW-0862">Zinc</keyword>
<dbReference type="VEuPathDB" id="VectorBase:LDEU007100"/>
<dbReference type="InterPro" id="IPR001806">
    <property type="entry name" value="Small_GTPase"/>
</dbReference>
<dbReference type="GO" id="GO:0044231">
    <property type="term" value="C:host cell presynaptic membrane"/>
    <property type="evidence" value="ECO:0007669"/>
    <property type="project" value="UniProtKB-KW"/>
</dbReference>
<dbReference type="InterPro" id="IPR001164">
    <property type="entry name" value="ArfGAP_dom"/>
</dbReference>
<dbReference type="InterPro" id="IPR002110">
    <property type="entry name" value="Ankyrin_rpt"/>
</dbReference>
<evidence type="ECO:0000256" key="12">
    <source>
        <dbReference type="ARBA" id="ARBA00023134"/>
    </source>
</evidence>
<dbReference type="PROSITE" id="PS50115">
    <property type="entry name" value="ARFGAP"/>
    <property type="match status" value="1"/>
</dbReference>
<dbReference type="EMBL" id="NCKV01004238">
    <property type="protein sequence ID" value="RWS24940.1"/>
    <property type="molecule type" value="Genomic_DNA"/>
</dbReference>
<dbReference type="SUPFAM" id="SSF52540">
    <property type="entry name" value="P-loop containing nucleoside triphosphate hydrolases"/>
    <property type="match status" value="1"/>
</dbReference>
<keyword evidence="13" id="KW-0472">Membrane</keyword>
<dbReference type="Gene3D" id="1.25.40.20">
    <property type="entry name" value="Ankyrin repeat-containing domain"/>
    <property type="match status" value="1"/>
</dbReference>
<dbReference type="CDD" id="cd01250">
    <property type="entry name" value="PH_AGAP"/>
    <property type="match status" value="1"/>
</dbReference>
<dbReference type="GO" id="GO:0005525">
    <property type="term" value="F:GTP binding"/>
    <property type="evidence" value="ECO:0007669"/>
    <property type="project" value="UniProtKB-KW"/>
</dbReference>
<evidence type="ECO:0000256" key="3">
    <source>
        <dbReference type="ARBA" id="ARBA00022468"/>
    </source>
</evidence>
<dbReference type="PROSITE" id="PS50003">
    <property type="entry name" value="PH_DOMAIN"/>
    <property type="match status" value="1"/>
</dbReference>
<evidence type="ECO:0000256" key="1">
    <source>
        <dbReference type="ARBA" id="ARBA00004175"/>
    </source>
</evidence>
<dbReference type="PROSITE" id="PS50088">
    <property type="entry name" value="ANK_REPEAT"/>
    <property type="match status" value="1"/>
</dbReference>
<dbReference type="PROSITE" id="PS51419">
    <property type="entry name" value="RAB"/>
    <property type="match status" value="1"/>
</dbReference>
<dbReference type="SMART" id="SM00173">
    <property type="entry name" value="RAS"/>
    <property type="match status" value="1"/>
</dbReference>
<evidence type="ECO:0000256" key="13">
    <source>
        <dbReference type="ARBA" id="ARBA00023298"/>
    </source>
</evidence>